<reference evidence="2 3" key="1">
    <citation type="submission" date="2019-04" db="EMBL/GenBank/DDBJ databases">
        <title>Friends and foes A comparative genomics study of 23 Aspergillus species from section Flavi.</title>
        <authorList>
            <consortium name="DOE Joint Genome Institute"/>
            <person name="Kjaerbolling I."/>
            <person name="Vesth T."/>
            <person name="Frisvad J.C."/>
            <person name="Nybo J.L."/>
            <person name="Theobald S."/>
            <person name="Kildgaard S."/>
            <person name="Isbrandt T."/>
            <person name="Kuo A."/>
            <person name="Sato A."/>
            <person name="Lyhne E.K."/>
            <person name="Kogle M.E."/>
            <person name="Wiebenga A."/>
            <person name="Kun R.S."/>
            <person name="Lubbers R.J."/>
            <person name="Makela M.R."/>
            <person name="Barry K."/>
            <person name="Chovatia M."/>
            <person name="Clum A."/>
            <person name="Daum C."/>
            <person name="Haridas S."/>
            <person name="He G."/>
            <person name="LaButti K."/>
            <person name="Lipzen A."/>
            <person name="Mondo S."/>
            <person name="Riley R."/>
            <person name="Salamov A."/>
            <person name="Simmons B.A."/>
            <person name="Magnuson J.K."/>
            <person name="Henrissat B."/>
            <person name="Mortensen U.H."/>
            <person name="Larsen T.O."/>
            <person name="Devries R.P."/>
            <person name="Grigoriev I.V."/>
            <person name="Machida M."/>
            <person name="Baker S.E."/>
            <person name="Andersen M.R."/>
        </authorList>
    </citation>
    <scope>NUCLEOTIDE SEQUENCE [LARGE SCALE GENOMIC DNA]</scope>
    <source>
        <strain evidence="2 3">CBS 151.66</strain>
    </source>
</reference>
<protein>
    <submittedName>
        <fullName evidence="2">Uncharacterized protein</fullName>
    </submittedName>
</protein>
<dbReference type="Proteomes" id="UP000326565">
    <property type="component" value="Unassembled WGS sequence"/>
</dbReference>
<dbReference type="AlphaFoldDB" id="A0A5N5XBA4"/>
<evidence type="ECO:0000256" key="1">
    <source>
        <dbReference type="SAM" id="MobiDB-lite"/>
    </source>
</evidence>
<dbReference type="EMBL" id="ML732176">
    <property type="protein sequence ID" value="KAB8076814.1"/>
    <property type="molecule type" value="Genomic_DNA"/>
</dbReference>
<feature type="region of interest" description="Disordered" evidence="1">
    <location>
        <begin position="40"/>
        <end position="65"/>
    </location>
</feature>
<proteinExistence type="predicted"/>
<organism evidence="2 3">
    <name type="scientific">Aspergillus leporis</name>
    <dbReference type="NCBI Taxonomy" id="41062"/>
    <lineage>
        <taxon>Eukaryota</taxon>
        <taxon>Fungi</taxon>
        <taxon>Dikarya</taxon>
        <taxon>Ascomycota</taxon>
        <taxon>Pezizomycotina</taxon>
        <taxon>Eurotiomycetes</taxon>
        <taxon>Eurotiomycetidae</taxon>
        <taxon>Eurotiales</taxon>
        <taxon>Aspergillaceae</taxon>
        <taxon>Aspergillus</taxon>
        <taxon>Aspergillus subgen. Circumdati</taxon>
    </lineage>
</organism>
<evidence type="ECO:0000313" key="3">
    <source>
        <dbReference type="Proteomes" id="UP000326565"/>
    </source>
</evidence>
<keyword evidence="3" id="KW-1185">Reference proteome</keyword>
<accession>A0A5N5XBA4</accession>
<evidence type="ECO:0000313" key="2">
    <source>
        <dbReference type="EMBL" id="KAB8076814.1"/>
    </source>
</evidence>
<sequence>MPNDALMLKSFPSILGSDTTSVPNTSPVSDLTPFQTINKATVDPKPAPSADPRTIPTVAGPKAGPILTPFRAVSTPDPLITPPSTTVKNKAGKIFNINFAGRRVAEAELESSPKRAKTTELSNLIIADRLNQYESSTTHRCYNILGEK</sequence>
<name>A0A5N5XBA4_9EURO</name>
<gene>
    <name evidence="2" type="ORF">BDV29DRAFT_154390</name>
</gene>